<dbReference type="InterPro" id="IPR003593">
    <property type="entry name" value="AAA+_ATPase"/>
</dbReference>
<dbReference type="Gene3D" id="3.40.50.300">
    <property type="entry name" value="P-loop containing nucleotide triphosphate hydrolases"/>
    <property type="match status" value="1"/>
</dbReference>
<evidence type="ECO:0000313" key="3">
    <source>
        <dbReference type="Proteomes" id="UP000198864"/>
    </source>
</evidence>
<gene>
    <name evidence="2" type="ORF">GA0070561_4139</name>
</gene>
<dbReference type="PANTHER" id="PTHR22674:SF6">
    <property type="entry name" value="NTPASE KAP FAMILY P-LOOP DOMAIN-CONTAINING PROTEIN 1"/>
    <property type="match status" value="1"/>
</dbReference>
<dbReference type="InterPro" id="IPR052754">
    <property type="entry name" value="NTPase_KAP_P-loop"/>
</dbReference>
<sequence length="691" mass="76088">MASVGDNPISGAEHDLLKRSVGAANIAGGIRDVDASGGYVVGVFGPWGSGKTSIVNMIGEALRAEPALPVIEFNPWMFSGTDELVQTFFRELAAQMRLKGPKVAAIAESVNTYADLLSPVEALPVVGAWFNRFRGATKVIAEYQEKRKGSIADQRHKLAVELAKLDRPIVVVIDDIDRLESTEIRDIFKLVRLTASFPNLVYVLALDRVRVEAALGQSGFDGRAYLEKIIQLGIDVPSVPNSVLLRLLGESLQEAVSDLGVLERFDEEAWPDILMEIVRPLITNMRDIARYCAAVRATSRTLGSQVEFVDVLALEAIRVFLPDVFQSVVAGRDGLTTTSSASFNPRYENPRLKEQVDAVVAGGAKKPEVVKALIERIFPAARRHIGSNNYDSSWQSGWLRGRRVAHPDVFALYLEQVSNDGMRAFGNAEAAFALLDDERALDALLRSCEISELEDVVSALEAFETEFPVDAVVPASRVLLNLLPDMPERPRGIMTLVDARLVVVRVVLRLLRRLETPDEVMDAANSILPEVPHFASRFELITIVGYREGAGHRLVSETDAKVLEKQFHEQLAAAPSSRLANEKGLLRLLYSPKFFGDDADVVHVDPKDIPLCRALLLDAQSIVRSQQVDRRSVQKSVRMNWDVLVEVLGGEPAVKEAVDALRSTADDELNSAIELADKYLSGWRPSEWGDD</sequence>
<dbReference type="InterPro" id="IPR011646">
    <property type="entry name" value="KAP_P-loop"/>
</dbReference>
<organism evidence="2 3">
    <name type="scientific">Micromonospora saelicesensis</name>
    <dbReference type="NCBI Taxonomy" id="285676"/>
    <lineage>
        <taxon>Bacteria</taxon>
        <taxon>Bacillati</taxon>
        <taxon>Actinomycetota</taxon>
        <taxon>Actinomycetes</taxon>
        <taxon>Micromonosporales</taxon>
        <taxon>Micromonosporaceae</taxon>
        <taxon>Micromonospora</taxon>
    </lineage>
</organism>
<dbReference type="Proteomes" id="UP000198864">
    <property type="component" value="Unassembled WGS sequence"/>
</dbReference>
<dbReference type="SUPFAM" id="SSF52540">
    <property type="entry name" value="P-loop containing nucleoside triphosphate hydrolases"/>
    <property type="match status" value="1"/>
</dbReference>
<evidence type="ECO:0000313" key="2">
    <source>
        <dbReference type="EMBL" id="SCF19265.1"/>
    </source>
</evidence>
<dbReference type="AlphaFoldDB" id="A0A1C4YEX0"/>
<proteinExistence type="predicted"/>
<name>A0A1C4YEX0_9ACTN</name>
<dbReference type="SMART" id="SM00382">
    <property type="entry name" value="AAA"/>
    <property type="match status" value="1"/>
</dbReference>
<reference evidence="2 3" key="1">
    <citation type="submission" date="2016-06" db="EMBL/GenBank/DDBJ databases">
        <authorList>
            <person name="Kjaerup R.B."/>
            <person name="Dalgaard T.S."/>
            <person name="Juul-Madsen H.R."/>
        </authorList>
    </citation>
    <scope>NUCLEOTIDE SEQUENCE [LARGE SCALE GENOMIC DNA]</scope>
    <source>
        <strain evidence="2 3">DSM 44871</strain>
    </source>
</reference>
<dbReference type="InterPro" id="IPR027417">
    <property type="entry name" value="P-loop_NTPase"/>
</dbReference>
<evidence type="ECO:0000259" key="1">
    <source>
        <dbReference type="SMART" id="SM00382"/>
    </source>
</evidence>
<dbReference type="PANTHER" id="PTHR22674">
    <property type="entry name" value="NTPASE, KAP FAMILY P-LOOP DOMAIN-CONTAINING 1"/>
    <property type="match status" value="1"/>
</dbReference>
<dbReference type="Pfam" id="PF07693">
    <property type="entry name" value="KAP_NTPase"/>
    <property type="match status" value="1"/>
</dbReference>
<accession>A0A1C4YEX0</accession>
<feature type="domain" description="AAA+ ATPase" evidence="1">
    <location>
        <begin position="37"/>
        <end position="219"/>
    </location>
</feature>
<dbReference type="EMBL" id="FMCR01000004">
    <property type="protein sequence ID" value="SCF19265.1"/>
    <property type="molecule type" value="Genomic_DNA"/>
</dbReference>
<dbReference type="RefSeq" id="WP_091402475.1">
    <property type="nucleotide sequence ID" value="NZ_FMCR01000004.1"/>
</dbReference>
<protein>
    <submittedName>
        <fullName evidence="2">KAP family P-loop domain-containing protein</fullName>
    </submittedName>
</protein>